<reference evidence="6 7" key="1">
    <citation type="submission" date="2020-07" db="EMBL/GenBank/DDBJ databases">
        <authorList>
            <person name="Feng X."/>
        </authorList>
    </citation>
    <scope>NUCLEOTIDE SEQUENCE [LARGE SCALE GENOMIC DNA]</scope>
    <source>
        <strain evidence="6 7">JCM14086</strain>
    </source>
</reference>
<dbReference type="SUPFAM" id="SSF57783">
    <property type="entry name" value="Zinc beta-ribbon"/>
    <property type="match status" value="1"/>
</dbReference>
<dbReference type="Proteomes" id="UP000525652">
    <property type="component" value="Unassembled WGS sequence"/>
</dbReference>
<evidence type="ECO:0000256" key="2">
    <source>
        <dbReference type="ARBA" id="ARBA00022771"/>
    </source>
</evidence>
<dbReference type="Pfam" id="PF01807">
    <property type="entry name" value="Zn_ribbon_DnaG"/>
    <property type="match status" value="1"/>
</dbReference>
<dbReference type="GO" id="GO:0003899">
    <property type="term" value="F:DNA-directed RNA polymerase activity"/>
    <property type="evidence" value="ECO:0007669"/>
    <property type="project" value="InterPro"/>
</dbReference>
<dbReference type="InterPro" id="IPR050219">
    <property type="entry name" value="DnaG_primase"/>
</dbReference>
<feature type="region of interest" description="Disordered" evidence="4">
    <location>
        <begin position="389"/>
        <end position="446"/>
    </location>
</feature>
<dbReference type="InterPro" id="IPR013264">
    <property type="entry name" value="DNAG_N"/>
</dbReference>
<organism evidence="6 7">
    <name type="scientific">Puniceicoccus vermicola</name>
    <dbReference type="NCBI Taxonomy" id="388746"/>
    <lineage>
        <taxon>Bacteria</taxon>
        <taxon>Pseudomonadati</taxon>
        <taxon>Verrucomicrobiota</taxon>
        <taxon>Opitutia</taxon>
        <taxon>Puniceicoccales</taxon>
        <taxon>Puniceicoccaceae</taxon>
        <taxon>Puniceicoccus</taxon>
    </lineage>
</organism>
<dbReference type="SMART" id="SM00400">
    <property type="entry name" value="ZnF_CHCC"/>
    <property type="match status" value="1"/>
</dbReference>
<keyword evidence="2" id="KW-0863">Zinc-finger</keyword>
<feature type="compositionally biased region" description="Basic and acidic residues" evidence="4">
    <location>
        <begin position="410"/>
        <end position="422"/>
    </location>
</feature>
<dbReference type="Gene3D" id="3.90.580.10">
    <property type="entry name" value="Zinc finger, CHC2-type domain"/>
    <property type="match status" value="1"/>
</dbReference>
<comment type="caution">
    <text evidence="6">The sequence shown here is derived from an EMBL/GenBank/DDBJ whole genome shotgun (WGS) entry which is preliminary data.</text>
</comment>
<dbReference type="InterPro" id="IPR036977">
    <property type="entry name" value="DNA_primase_Znf_CHC2"/>
</dbReference>
<evidence type="ECO:0000256" key="3">
    <source>
        <dbReference type="ARBA" id="ARBA00022833"/>
    </source>
</evidence>
<evidence type="ECO:0000313" key="7">
    <source>
        <dbReference type="Proteomes" id="UP000525652"/>
    </source>
</evidence>
<dbReference type="PANTHER" id="PTHR30313:SF2">
    <property type="entry name" value="DNA PRIMASE"/>
    <property type="match status" value="1"/>
</dbReference>
<dbReference type="SUPFAM" id="SSF56731">
    <property type="entry name" value="DNA primase core"/>
    <property type="match status" value="1"/>
</dbReference>
<feature type="domain" description="Zinc finger CHC2-type" evidence="5">
    <location>
        <begin position="37"/>
        <end position="91"/>
    </location>
</feature>
<keyword evidence="7" id="KW-1185">Reference proteome</keyword>
<gene>
    <name evidence="6" type="ORF">H5P30_02155</name>
</gene>
<evidence type="ECO:0000259" key="5">
    <source>
        <dbReference type="SMART" id="SM00400"/>
    </source>
</evidence>
<dbReference type="InterPro" id="IPR002694">
    <property type="entry name" value="Znf_CHC2"/>
</dbReference>
<feature type="compositionally biased region" description="Low complexity" evidence="4">
    <location>
        <begin position="424"/>
        <end position="434"/>
    </location>
</feature>
<dbReference type="EMBL" id="JACHVA010000025">
    <property type="protein sequence ID" value="MBC2600578.1"/>
    <property type="molecule type" value="Genomic_DNA"/>
</dbReference>
<keyword evidence="3" id="KW-0862">Zinc</keyword>
<dbReference type="PANTHER" id="PTHR30313">
    <property type="entry name" value="DNA PRIMASE"/>
    <property type="match status" value="1"/>
</dbReference>
<evidence type="ECO:0000313" key="6">
    <source>
        <dbReference type="EMBL" id="MBC2600578.1"/>
    </source>
</evidence>
<accession>A0A7X1AV40</accession>
<dbReference type="InterPro" id="IPR037068">
    <property type="entry name" value="DNA_primase_core_N_sf"/>
</dbReference>
<dbReference type="InterPro" id="IPR034151">
    <property type="entry name" value="TOPRIM_DnaG_bac"/>
</dbReference>
<dbReference type="GO" id="GO:0005737">
    <property type="term" value="C:cytoplasm"/>
    <property type="evidence" value="ECO:0007669"/>
    <property type="project" value="TreeGrafter"/>
</dbReference>
<name>A0A7X1AV40_9BACT</name>
<evidence type="ECO:0000256" key="4">
    <source>
        <dbReference type="SAM" id="MobiDB-lite"/>
    </source>
</evidence>
<protein>
    <submittedName>
        <fullName evidence="6">Toprim domain-containing protein</fullName>
    </submittedName>
</protein>
<dbReference type="Gene3D" id="3.40.1360.10">
    <property type="match status" value="1"/>
</dbReference>
<dbReference type="RefSeq" id="WP_185691326.1">
    <property type="nucleotide sequence ID" value="NZ_JACHVA010000025.1"/>
</dbReference>
<keyword evidence="1" id="KW-0479">Metal-binding</keyword>
<evidence type="ECO:0000256" key="1">
    <source>
        <dbReference type="ARBA" id="ARBA00022723"/>
    </source>
</evidence>
<dbReference type="Gene3D" id="3.90.980.10">
    <property type="entry name" value="DNA primase, catalytic core, N-terminal domain"/>
    <property type="match status" value="1"/>
</dbReference>
<dbReference type="AlphaFoldDB" id="A0A7X1AV40"/>
<proteinExistence type="predicted"/>
<sequence length="1055" mass="117333">MGRIPETELDSLKSSVDLAALVRSKGIELKKHGSKDLAGLSPFTEEKTPSFIVTPGKNLWHCMSSGQGGSVIDFVMKYDGVSFREAVELLRTKNPSLYRSAGPVRKSTVPKLPPPIEFDADDQTLFGQVLAYYAGRLKENKAAVDYLKKRGLWEEEALATFRIGYADRTLGLTLPHKNRKDGAEIRTRLQRLGIYRESGHEHFNGSLVFPVIDKEGNVTEIYGRKVGSQKSGIYHLYLPGPHAGIWNPDCLKSPEIILTESVIDALTFWVNGFRNATCIWGTEGFTGEHLEAFRSHRTQRIYLAYDWDKAGDRAAERDASRLQSIGIECFRVKFPAGHDANEYALKITPAAVSLKAVLSGAEWLGLGKKPSRIKDQDTRAPSSLVANLAAKGGSVEERSDEIPTPVGAETHTDDEGAAKDKNASSSVPSGSSLSRRSDAETDVVNPSPLKAVGEDYVLEIGPRSYRVRGLQKNGSLEVLKVQVRLMVHRGEAMGGRSLGEGPFHLDTLDFYRSKDREAFVRAAASETALEPDLIKRDLGKLLLALEQVQEERIRAAASETALEPDLIKRDLGKLLLALEQVQEERIRAATEPQPSHPQMSEAEQAEALELLRSPDLLQRILADFESCGIVGESTNKLTGYLSCVSRKLDRPLAVIVQSTSAAGKSTLMESILAFIPEEERVKYSAMTGQSLYYLGETNLKNKILAIVEEEGAEKASYALKLLQSEGELTIASTGKDDQGRMKTEEYHVEGPVMIFLTTTAVDIDEELLNRCLVLTVDESREQTKAIHHLQREAETFEGLKRKVERERILAVHRNAQRLLKPLPVVNPFAKKLTFLSDRTRTRRDHVKYLTLIRTIALLHQHQRPLKERDGLQYIEVTLEDLAAANALAHEVLGLSLDELPPQTRRLLGMLEEWVDAQCGKREMERSDFFFSRRRLREVFGWGDTQLKVHLARLVDMEYLLVHRNSDQWQGYVYELLYAGEGEDGSRFLTGLLDLDSLKHGYDAKRSGSGRPPVGGWSPTGHPSEIPLQASQKGPSGLNGHRSGENAQEGENRKAS</sequence>
<feature type="region of interest" description="Disordered" evidence="4">
    <location>
        <begin position="1002"/>
        <end position="1055"/>
    </location>
</feature>
<dbReference type="Pfam" id="PF08275">
    <property type="entry name" value="DNAG_N"/>
    <property type="match status" value="1"/>
</dbReference>
<dbReference type="GO" id="GO:0006269">
    <property type="term" value="P:DNA replication, synthesis of primer"/>
    <property type="evidence" value="ECO:0007669"/>
    <property type="project" value="TreeGrafter"/>
</dbReference>
<dbReference type="GO" id="GO:0008270">
    <property type="term" value="F:zinc ion binding"/>
    <property type="evidence" value="ECO:0007669"/>
    <property type="project" value="UniProtKB-KW"/>
</dbReference>
<dbReference type="CDD" id="cd03364">
    <property type="entry name" value="TOPRIM_DnaG_primases"/>
    <property type="match status" value="1"/>
</dbReference>
<dbReference type="GO" id="GO:0003677">
    <property type="term" value="F:DNA binding"/>
    <property type="evidence" value="ECO:0007669"/>
    <property type="project" value="InterPro"/>
</dbReference>
<dbReference type="Pfam" id="PF13155">
    <property type="entry name" value="Toprim_2"/>
    <property type="match status" value="1"/>
</dbReference>